<evidence type="ECO:0000256" key="1">
    <source>
        <dbReference type="ARBA" id="ARBA00004173"/>
    </source>
</evidence>
<dbReference type="PROSITE" id="PS51886">
    <property type="entry name" value="TLDC"/>
    <property type="match status" value="1"/>
</dbReference>
<dbReference type="Gene3D" id="3.10.350.10">
    <property type="entry name" value="LysM domain"/>
    <property type="match status" value="1"/>
</dbReference>
<comment type="similarity">
    <text evidence="2">Belongs to the OXR1 family.</text>
</comment>
<dbReference type="GO" id="GO:0005739">
    <property type="term" value="C:mitochondrion"/>
    <property type="evidence" value="ECO:0007669"/>
    <property type="project" value="UniProtKB-SubCell"/>
</dbReference>
<protein>
    <recommendedName>
        <fullName evidence="4">Oxidation resistance protein 1</fullName>
    </recommendedName>
</protein>
<dbReference type="SUPFAM" id="SSF54106">
    <property type="entry name" value="LysM domain"/>
    <property type="match status" value="1"/>
</dbReference>
<dbReference type="OrthoDB" id="26679at2759"/>
<dbReference type="Pfam" id="PF01476">
    <property type="entry name" value="LysM"/>
    <property type="match status" value="1"/>
</dbReference>
<dbReference type="AlphaFoldDB" id="A0A7R8H2N6"/>
<dbReference type="GO" id="GO:0006979">
    <property type="term" value="P:response to oxidative stress"/>
    <property type="evidence" value="ECO:0007669"/>
    <property type="project" value="TreeGrafter"/>
</dbReference>
<keyword evidence="5" id="KW-0675">Receptor</keyword>
<organism evidence="5 6">
    <name type="scientific">Lepeophtheirus salmonis</name>
    <name type="common">Salmon louse</name>
    <name type="synonym">Caligus salmonis</name>
    <dbReference type="NCBI Taxonomy" id="72036"/>
    <lineage>
        <taxon>Eukaryota</taxon>
        <taxon>Metazoa</taxon>
        <taxon>Ecdysozoa</taxon>
        <taxon>Arthropoda</taxon>
        <taxon>Crustacea</taxon>
        <taxon>Multicrustacea</taxon>
        <taxon>Hexanauplia</taxon>
        <taxon>Copepoda</taxon>
        <taxon>Siphonostomatoida</taxon>
        <taxon>Caligidae</taxon>
        <taxon>Lepeophtheirus</taxon>
    </lineage>
</organism>
<keyword evidence="6" id="KW-1185">Reference proteome</keyword>
<dbReference type="InterPro" id="IPR006571">
    <property type="entry name" value="TLDc_dom"/>
</dbReference>
<dbReference type="PANTHER" id="PTHR23354">
    <property type="entry name" value="NUCLEOLAR PROTEIN 7/ESTROGEN RECEPTOR COACTIVATOR-RELATED"/>
    <property type="match status" value="1"/>
</dbReference>
<dbReference type="PANTHER" id="PTHR23354:SF62">
    <property type="entry name" value="MUSTARD, ISOFORM V"/>
    <property type="match status" value="1"/>
</dbReference>
<dbReference type="Proteomes" id="UP000675881">
    <property type="component" value="Chromosome 13"/>
</dbReference>
<dbReference type="SMART" id="SM00584">
    <property type="entry name" value="TLDc"/>
    <property type="match status" value="1"/>
</dbReference>
<dbReference type="SMART" id="SM00257">
    <property type="entry name" value="LysM"/>
    <property type="match status" value="1"/>
</dbReference>
<dbReference type="CDD" id="cd00118">
    <property type="entry name" value="LysM"/>
    <property type="match status" value="1"/>
</dbReference>
<dbReference type="EMBL" id="HG994592">
    <property type="protein sequence ID" value="CAF2831011.1"/>
    <property type="molecule type" value="Genomic_DNA"/>
</dbReference>
<evidence type="ECO:0000256" key="2">
    <source>
        <dbReference type="ARBA" id="ARBA00009540"/>
    </source>
</evidence>
<sequence>MDEKEDDFYMVKGEDETLDSIAARFLLSPNELVTLNRLGSRFVFKGQKLRIRFPTPKKSNHPSVDCTEEEDLFDSQFVRLGVSHVTDGRGIVRGSLLFTPKSFMFNPLPQDPLVLEAKDNNNESLLDSYQLIAPMDLVVCISLFKEFIKLNSVKDRDIIEEDDLLNTSEASMGTDETRYLRLAIGIPREEELAKNTPVISYGEQKLYPEYWFIVHLYEGGIYLDSSSTKKRGALKHFGHDLNLNYSTEEHGFSLKNLYRRMPSSDEEPVLLIIKDSNDNIFGAYLSCALRISEHFTGTGESFLFRTNPDIEVFRWTGENDYILKGETNSFGIGMSDGHFGLWLDEDLNLGRTERCSTFNNNPLTSHDFHVNNLECWTFTL</sequence>
<dbReference type="Pfam" id="PF07534">
    <property type="entry name" value="TLD"/>
    <property type="match status" value="1"/>
</dbReference>
<gene>
    <name evidence="5" type="ORF">LSAA_4489</name>
</gene>
<dbReference type="InterPro" id="IPR036779">
    <property type="entry name" value="LysM_dom_sf"/>
</dbReference>
<proteinExistence type="inferred from homology"/>
<evidence type="ECO:0000256" key="4">
    <source>
        <dbReference type="ARBA" id="ARBA00040604"/>
    </source>
</evidence>
<evidence type="ECO:0000313" key="6">
    <source>
        <dbReference type="Proteomes" id="UP000675881"/>
    </source>
</evidence>
<name>A0A7R8H2N6_LEPSM</name>
<evidence type="ECO:0000256" key="3">
    <source>
        <dbReference type="ARBA" id="ARBA00023128"/>
    </source>
</evidence>
<accession>A0A7R8H2N6</accession>
<dbReference type="PROSITE" id="PS51782">
    <property type="entry name" value="LYSM"/>
    <property type="match status" value="1"/>
</dbReference>
<dbReference type="GO" id="GO:0005634">
    <property type="term" value="C:nucleus"/>
    <property type="evidence" value="ECO:0007669"/>
    <property type="project" value="TreeGrafter"/>
</dbReference>
<evidence type="ECO:0000313" key="5">
    <source>
        <dbReference type="EMBL" id="CAF2831011.1"/>
    </source>
</evidence>
<comment type="subcellular location">
    <subcellularLocation>
        <location evidence="1">Mitochondrion</location>
    </subcellularLocation>
</comment>
<dbReference type="InterPro" id="IPR018392">
    <property type="entry name" value="LysM"/>
</dbReference>
<keyword evidence="3" id="KW-0496">Mitochondrion</keyword>
<reference evidence="5" key="1">
    <citation type="submission" date="2021-02" db="EMBL/GenBank/DDBJ databases">
        <authorList>
            <person name="Bekaert M."/>
        </authorList>
    </citation>
    <scope>NUCLEOTIDE SEQUENCE</scope>
    <source>
        <strain evidence="5">IoA-00</strain>
    </source>
</reference>